<reference evidence="2 3" key="1">
    <citation type="submission" date="2018-06" db="EMBL/GenBank/DDBJ databases">
        <title>The draft genome sequences of strains SCU63 and S1.</title>
        <authorList>
            <person name="Gan L."/>
        </authorList>
    </citation>
    <scope>NUCLEOTIDE SEQUENCE [LARGE SCALE GENOMIC DNA]</scope>
    <source>
        <strain evidence="2 3">SCU63</strain>
    </source>
</reference>
<dbReference type="Proteomes" id="UP000251002">
    <property type="component" value="Unassembled WGS sequence"/>
</dbReference>
<dbReference type="NCBIfam" id="TIGR03082">
    <property type="entry name" value="Gneg_AbrB_dup"/>
    <property type="match status" value="2"/>
</dbReference>
<feature type="transmembrane region" description="Helical" evidence="1">
    <location>
        <begin position="152"/>
        <end position="169"/>
    </location>
</feature>
<name>A0A365KTN0_9BACL</name>
<dbReference type="PIRSF" id="PIRSF038991">
    <property type="entry name" value="Protein_AbrB"/>
    <property type="match status" value="1"/>
</dbReference>
<dbReference type="EMBL" id="QLZR01000004">
    <property type="protein sequence ID" value="RAZ76542.1"/>
    <property type="molecule type" value="Genomic_DNA"/>
</dbReference>
<feature type="transmembrane region" description="Helical" evidence="1">
    <location>
        <begin position="181"/>
        <end position="201"/>
    </location>
</feature>
<dbReference type="GO" id="GO:0016020">
    <property type="term" value="C:membrane"/>
    <property type="evidence" value="ECO:0007669"/>
    <property type="project" value="InterPro"/>
</dbReference>
<evidence type="ECO:0000313" key="3">
    <source>
        <dbReference type="Proteomes" id="UP000251002"/>
    </source>
</evidence>
<feature type="transmembrane region" description="Helical" evidence="1">
    <location>
        <begin position="265"/>
        <end position="287"/>
    </location>
</feature>
<feature type="transmembrane region" description="Helical" evidence="1">
    <location>
        <begin position="237"/>
        <end position="253"/>
    </location>
</feature>
<accession>A0A365KTN0</accession>
<organism evidence="2 3">
    <name type="scientific">Planococcus halotolerans</name>
    <dbReference type="NCBI Taxonomy" id="2233542"/>
    <lineage>
        <taxon>Bacteria</taxon>
        <taxon>Bacillati</taxon>
        <taxon>Bacillota</taxon>
        <taxon>Bacilli</taxon>
        <taxon>Bacillales</taxon>
        <taxon>Caryophanaceae</taxon>
        <taxon>Planococcus</taxon>
    </lineage>
</organism>
<dbReference type="PANTHER" id="PTHR38457:SF1">
    <property type="entry name" value="REGULATOR ABRB-RELATED"/>
    <property type="match status" value="1"/>
</dbReference>
<dbReference type="InterPro" id="IPR017516">
    <property type="entry name" value="AbrB_dup"/>
</dbReference>
<feature type="transmembrane region" description="Helical" evidence="1">
    <location>
        <begin position="58"/>
        <end position="75"/>
    </location>
</feature>
<dbReference type="Pfam" id="PF05145">
    <property type="entry name" value="AbrB"/>
    <property type="match status" value="1"/>
</dbReference>
<protein>
    <submittedName>
        <fullName evidence="2">AbrB family transcriptional regulator</fullName>
    </submittedName>
</protein>
<dbReference type="PANTHER" id="PTHR38457">
    <property type="entry name" value="REGULATOR ABRB-RELATED"/>
    <property type="match status" value="1"/>
</dbReference>
<proteinExistence type="predicted"/>
<keyword evidence="3" id="KW-1185">Reference proteome</keyword>
<sequence length="357" mass="39060">MRKKVELVLKLLRTALVAVVAGFIFQQIGMFLPWLLGPMIALLVLRQVTEMEFYWPRIFRTVGLILLGVMIGASFTRESVLLMWVDLPYMLFMTVSVIIAALLFGLLFSKMANESLQSSLLGSMPGGLSQMVLISEEVNNANVTVVSVMQTFRIFLVVTIVPLLTTFLAGREASKIAETPAVSFSPIAFTAAIILGIIFYLLMKRFSFPAKELLAPVLVMAIVQSFTGATLIEMPPLLTILAQLLVGAHLGLQMEKLRENMSMRLAFAIVVNNVLLIAFTVLIAYILSALLPEYLFLDFFLSAAPGGMAEMGITALAAGADVALITSFHLFRLFFILLLAAPAVAYVLKKLDAKTGN</sequence>
<keyword evidence="1" id="KW-0812">Transmembrane</keyword>
<comment type="caution">
    <text evidence="2">The sequence shown here is derived from an EMBL/GenBank/DDBJ whole genome shotgun (WGS) entry which is preliminary data.</text>
</comment>
<evidence type="ECO:0000313" key="2">
    <source>
        <dbReference type="EMBL" id="RAZ76542.1"/>
    </source>
</evidence>
<keyword evidence="1" id="KW-1133">Transmembrane helix</keyword>
<keyword evidence="1" id="KW-0472">Membrane</keyword>
<feature type="transmembrane region" description="Helical" evidence="1">
    <location>
        <begin position="87"/>
        <end position="108"/>
    </location>
</feature>
<feature type="transmembrane region" description="Helical" evidence="1">
    <location>
        <begin position="330"/>
        <end position="348"/>
    </location>
</feature>
<dbReference type="AlphaFoldDB" id="A0A365KTN0"/>
<gene>
    <name evidence="2" type="ORF">DP120_10910</name>
</gene>
<dbReference type="GO" id="GO:0010468">
    <property type="term" value="P:regulation of gene expression"/>
    <property type="evidence" value="ECO:0007669"/>
    <property type="project" value="InterPro"/>
</dbReference>
<dbReference type="InterPro" id="IPR007820">
    <property type="entry name" value="AbrB_fam"/>
</dbReference>
<evidence type="ECO:0000256" key="1">
    <source>
        <dbReference type="SAM" id="Phobius"/>
    </source>
</evidence>